<organism evidence="2">
    <name type="scientific">marine metagenome</name>
    <dbReference type="NCBI Taxonomy" id="408172"/>
    <lineage>
        <taxon>unclassified sequences</taxon>
        <taxon>metagenomes</taxon>
        <taxon>ecological metagenomes</taxon>
    </lineage>
</organism>
<dbReference type="EMBL" id="UINC01002038">
    <property type="protein sequence ID" value="SUZ92186.1"/>
    <property type="molecule type" value="Genomic_DNA"/>
</dbReference>
<evidence type="ECO:0000313" key="2">
    <source>
        <dbReference type="EMBL" id="SUZ92186.1"/>
    </source>
</evidence>
<sequence length="406" mass="45582">MTKSVFKVLLVLSVFFASFVSAHHSAVVFDVSKNTEITGKTTLFTLRNPHLILNMEVTNEEGEVELWRLEGQGISAMQAMGFDRGSINVGDEITVRMNPLRSGAPGGLVLGLIGSDGRTYNMEPEQEEVRQVYPALMPYVPPPAGETWQMREEKTRPAQLPVISQGIAPGESGGGNMPGALDPENLAKKRPPAPFDLTGQWQFRGENEYRANYGSFEFKPTPELTAKGKTYHDAYMEASLEGERFGDPTALCYPPGMPRFMTRYGALMMLQYPTAIFMVSRLNNDYRVIFLDEREPSSGYAIDRNWQGESLGYWDGDTLVVETTGFIGENHLIQAGVPTGEQLKIVERISLINEGNTMVSEYTFTDPEYWVGEWKHVKFRDRVLRIDVREANCIYEDSFALPGMER</sequence>
<evidence type="ECO:0000256" key="1">
    <source>
        <dbReference type="SAM" id="MobiDB-lite"/>
    </source>
</evidence>
<dbReference type="AlphaFoldDB" id="A0A381RK37"/>
<accession>A0A381RK37</accession>
<reference evidence="2" key="1">
    <citation type="submission" date="2018-05" db="EMBL/GenBank/DDBJ databases">
        <authorList>
            <person name="Lanie J.A."/>
            <person name="Ng W.-L."/>
            <person name="Kazmierczak K.M."/>
            <person name="Andrzejewski T.M."/>
            <person name="Davidsen T.M."/>
            <person name="Wayne K.J."/>
            <person name="Tettelin H."/>
            <person name="Glass J.I."/>
            <person name="Rusch D."/>
            <person name="Podicherti R."/>
            <person name="Tsui H.-C.T."/>
            <person name="Winkler M.E."/>
        </authorList>
    </citation>
    <scope>NUCLEOTIDE SEQUENCE</scope>
</reference>
<protein>
    <submittedName>
        <fullName evidence="2">Uncharacterized protein</fullName>
    </submittedName>
</protein>
<dbReference type="InterPro" id="IPR046150">
    <property type="entry name" value="DUF6152"/>
</dbReference>
<name>A0A381RK37_9ZZZZ</name>
<feature type="region of interest" description="Disordered" evidence="1">
    <location>
        <begin position="167"/>
        <end position="189"/>
    </location>
</feature>
<dbReference type="Pfam" id="PF19649">
    <property type="entry name" value="DUF6152"/>
    <property type="match status" value="1"/>
</dbReference>
<gene>
    <name evidence="2" type="ORF">METZ01_LOCUS45040</name>
</gene>
<proteinExistence type="predicted"/>